<evidence type="ECO:0000256" key="1">
    <source>
        <dbReference type="SAM" id="SignalP"/>
    </source>
</evidence>
<dbReference type="Proteomes" id="UP000315522">
    <property type="component" value="Unassembled WGS sequence"/>
</dbReference>
<feature type="signal peptide" evidence="1">
    <location>
        <begin position="1"/>
        <end position="19"/>
    </location>
</feature>
<sequence length="294" mass="31762">MIFKLFFWLFLIGLCKVSAAACNGNDALCSRKYSNITQIGAHDSAFVGDLPTDNQNLNVTGQLDAGIRFLTAQTHSFLDEIYLCHTSCWEEDSGVLVNYLTDIRTWMDSNPNEVVTLLLTNGDAIAVSKFADAYDNAGISKYTYTPPNQLALGDWPTLQDLISANTRLITFMGSLFVSPLICSKEAILTYKSQPTDDVTTSDFPDCSIDRPPGSNGAGLMYIINHFLDIDLLSTGILVPDKDSAPATNAATGNGSIGAQAELCTQQHGASPNAILLDFVDIGELLVSSDRSFAH</sequence>
<evidence type="ECO:0000313" key="3">
    <source>
        <dbReference type="Proteomes" id="UP000315522"/>
    </source>
</evidence>
<feature type="chain" id="PRO_5021934176" evidence="1">
    <location>
        <begin position="20"/>
        <end position="294"/>
    </location>
</feature>
<name>A0A559MF62_9HELO</name>
<dbReference type="GO" id="GO:0006629">
    <property type="term" value="P:lipid metabolic process"/>
    <property type="evidence" value="ECO:0007669"/>
    <property type="project" value="InterPro"/>
</dbReference>
<organism evidence="2 3">
    <name type="scientific">Lachnellula willkommii</name>
    <dbReference type="NCBI Taxonomy" id="215461"/>
    <lineage>
        <taxon>Eukaryota</taxon>
        <taxon>Fungi</taxon>
        <taxon>Dikarya</taxon>
        <taxon>Ascomycota</taxon>
        <taxon>Pezizomycotina</taxon>
        <taxon>Leotiomycetes</taxon>
        <taxon>Helotiales</taxon>
        <taxon>Lachnaceae</taxon>
        <taxon>Lachnellula</taxon>
    </lineage>
</organism>
<dbReference type="Gene3D" id="3.20.20.190">
    <property type="entry name" value="Phosphatidylinositol (PI) phosphodiesterase"/>
    <property type="match status" value="1"/>
</dbReference>
<evidence type="ECO:0000313" key="2">
    <source>
        <dbReference type="EMBL" id="TVY91597.1"/>
    </source>
</evidence>
<dbReference type="PANTHER" id="PTHR13593">
    <property type="match status" value="1"/>
</dbReference>
<dbReference type="EMBL" id="QGML01000511">
    <property type="protein sequence ID" value="TVY91597.1"/>
    <property type="molecule type" value="Genomic_DNA"/>
</dbReference>
<reference evidence="2 3" key="1">
    <citation type="submission" date="2018-05" db="EMBL/GenBank/DDBJ databases">
        <title>Genome sequencing and assembly of the regulated plant pathogen Lachnellula willkommii and related sister species for the development of diagnostic species identification markers.</title>
        <authorList>
            <person name="Giroux E."/>
            <person name="Bilodeau G."/>
        </authorList>
    </citation>
    <scope>NUCLEOTIDE SEQUENCE [LARGE SCALE GENOMIC DNA]</scope>
    <source>
        <strain evidence="2 3">CBS 172.35</strain>
    </source>
</reference>
<accession>A0A559MF62</accession>
<protein>
    <submittedName>
        <fullName evidence="2">PI-PLC X domain-containing protein</fullName>
    </submittedName>
</protein>
<proteinExistence type="predicted"/>
<dbReference type="SUPFAM" id="SSF51695">
    <property type="entry name" value="PLC-like phosphodiesterases"/>
    <property type="match status" value="1"/>
</dbReference>
<keyword evidence="1" id="KW-0732">Signal</keyword>
<comment type="caution">
    <text evidence="2">The sequence shown here is derived from an EMBL/GenBank/DDBJ whole genome shotgun (WGS) entry which is preliminary data.</text>
</comment>
<dbReference type="InterPro" id="IPR017946">
    <property type="entry name" value="PLC-like_Pdiesterase_TIM-brl"/>
</dbReference>
<dbReference type="GO" id="GO:0008081">
    <property type="term" value="F:phosphoric diester hydrolase activity"/>
    <property type="evidence" value="ECO:0007669"/>
    <property type="project" value="InterPro"/>
</dbReference>
<dbReference type="InterPro" id="IPR051057">
    <property type="entry name" value="PI-PLC_domain"/>
</dbReference>
<gene>
    <name evidence="2" type="ORF">LAWI1_G001782</name>
</gene>
<dbReference type="Pfam" id="PF26146">
    <property type="entry name" value="PI-PLC_X"/>
    <property type="match status" value="1"/>
</dbReference>
<dbReference type="AlphaFoldDB" id="A0A559MF62"/>
<keyword evidence="3" id="KW-1185">Reference proteome</keyword>
<dbReference type="PANTHER" id="PTHR13593:SF146">
    <property type="entry name" value="PLC-LIKE PHOSPHODIESTERASE"/>
    <property type="match status" value="1"/>
</dbReference>